<gene>
    <name evidence="1" type="ORF">CB5_LOCUS10707</name>
</gene>
<organism evidence="1">
    <name type="scientific">Ananas comosus var. bracteatus</name>
    <name type="common">red pineapple</name>
    <dbReference type="NCBI Taxonomy" id="296719"/>
    <lineage>
        <taxon>Eukaryota</taxon>
        <taxon>Viridiplantae</taxon>
        <taxon>Streptophyta</taxon>
        <taxon>Embryophyta</taxon>
        <taxon>Tracheophyta</taxon>
        <taxon>Spermatophyta</taxon>
        <taxon>Magnoliopsida</taxon>
        <taxon>Liliopsida</taxon>
        <taxon>Poales</taxon>
        <taxon>Bromeliaceae</taxon>
        <taxon>Bromelioideae</taxon>
        <taxon>Ananas</taxon>
    </lineage>
</organism>
<accession>A0A6V7PA87</accession>
<proteinExistence type="predicted"/>
<dbReference type="EMBL" id="LR862146">
    <property type="protein sequence ID" value="CAD1827496.1"/>
    <property type="molecule type" value="Genomic_DNA"/>
</dbReference>
<evidence type="ECO:0000313" key="1">
    <source>
        <dbReference type="EMBL" id="CAD1827496.1"/>
    </source>
</evidence>
<dbReference type="AlphaFoldDB" id="A0A6V7PA87"/>
<reference evidence="1" key="1">
    <citation type="submission" date="2020-07" db="EMBL/GenBank/DDBJ databases">
        <authorList>
            <person name="Lin J."/>
        </authorList>
    </citation>
    <scope>NUCLEOTIDE SEQUENCE</scope>
</reference>
<sequence>MEKSVSEEEQGEVQLTRLWWGKRGECGESGIPGTGNGSKRWVLIGRLRSVVLVMRAGGGEIMRISTQWVVVGSDGKLHPHSVWICCVVVTDSSRETHFRVPCGYPKPYAHGIPYHKK</sequence>
<name>A0A6V7PA87_ANACO</name>
<protein>
    <submittedName>
        <fullName evidence="1">Uncharacterized protein</fullName>
    </submittedName>
</protein>